<sequence length="180" mass="20776">MFAKATLLIAISFLFSSCQAMLNLHQRHILSQARINLIDATIRAFKDLANEKNRQVILQSGNKLSMRQRPLDAESFIEKTLENTIADMFRNAFWLKSSADLFNTSDEYQLLSSLFAKYNDLKQQIMQIGNYNHEFTANFKIGEKCSKQITDLLTNDNIDRNDLLNMRFFCEIAAILHSLD</sequence>
<protein>
    <submittedName>
        <fullName evidence="2">Uncharacterized protein</fullName>
    </submittedName>
</protein>
<name>A0A4P9YEK4_ROZAC</name>
<accession>A0A4P9YEK4</accession>
<feature type="signal peptide" evidence="1">
    <location>
        <begin position="1"/>
        <end position="20"/>
    </location>
</feature>
<organism evidence="2 3">
    <name type="scientific">Rozella allomycis (strain CSF55)</name>
    <dbReference type="NCBI Taxonomy" id="988480"/>
    <lineage>
        <taxon>Eukaryota</taxon>
        <taxon>Fungi</taxon>
        <taxon>Fungi incertae sedis</taxon>
        <taxon>Cryptomycota</taxon>
        <taxon>Cryptomycota incertae sedis</taxon>
        <taxon>Rozella</taxon>
    </lineage>
</organism>
<dbReference type="AlphaFoldDB" id="A0A4P9YEK4"/>
<evidence type="ECO:0000313" key="3">
    <source>
        <dbReference type="Proteomes" id="UP000281549"/>
    </source>
</evidence>
<evidence type="ECO:0000313" key="2">
    <source>
        <dbReference type="EMBL" id="RKP17342.1"/>
    </source>
</evidence>
<dbReference type="Proteomes" id="UP000281549">
    <property type="component" value="Unassembled WGS sequence"/>
</dbReference>
<proteinExistence type="predicted"/>
<keyword evidence="1" id="KW-0732">Signal</keyword>
<reference evidence="3" key="1">
    <citation type="journal article" date="2018" name="Nat. Microbiol.">
        <title>Leveraging single-cell genomics to expand the fungal tree of life.</title>
        <authorList>
            <person name="Ahrendt S.R."/>
            <person name="Quandt C.A."/>
            <person name="Ciobanu D."/>
            <person name="Clum A."/>
            <person name="Salamov A."/>
            <person name="Andreopoulos B."/>
            <person name="Cheng J.F."/>
            <person name="Woyke T."/>
            <person name="Pelin A."/>
            <person name="Henrissat B."/>
            <person name="Reynolds N.K."/>
            <person name="Benny G.L."/>
            <person name="Smith M.E."/>
            <person name="James T.Y."/>
            <person name="Grigoriev I.V."/>
        </authorList>
    </citation>
    <scope>NUCLEOTIDE SEQUENCE [LARGE SCALE GENOMIC DNA]</scope>
    <source>
        <strain evidence="3">CSF55</strain>
    </source>
</reference>
<dbReference type="EMBL" id="ML005891">
    <property type="protein sequence ID" value="RKP17342.1"/>
    <property type="molecule type" value="Genomic_DNA"/>
</dbReference>
<feature type="chain" id="PRO_5020580874" evidence="1">
    <location>
        <begin position="21"/>
        <end position="180"/>
    </location>
</feature>
<evidence type="ECO:0000256" key="1">
    <source>
        <dbReference type="SAM" id="SignalP"/>
    </source>
</evidence>
<gene>
    <name evidence="2" type="ORF">ROZALSC1DRAFT_24305</name>
</gene>
<dbReference type="PROSITE" id="PS51257">
    <property type="entry name" value="PROKAR_LIPOPROTEIN"/>
    <property type="match status" value="1"/>
</dbReference>
<feature type="non-terminal residue" evidence="2">
    <location>
        <position position="180"/>
    </location>
</feature>